<organism evidence="2">
    <name type="scientific">Ajellomyces dermatitidis (strain ATCC 18188 / CBS 674.68)</name>
    <name type="common">Blastomyces dermatitidis</name>
    <dbReference type="NCBI Taxonomy" id="653446"/>
    <lineage>
        <taxon>Eukaryota</taxon>
        <taxon>Fungi</taxon>
        <taxon>Dikarya</taxon>
        <taxon>Ascomycota</taxon>
        <taxon>Pezizomycotina</taxon>
        <taxon>Eurotiomycetes</taxon>
        <taxon>Eurotiomycetidae</taxon>
        <taxon>Onygenales</taxon>
        <taxon>Ajellomycetaceae</taxon>
        <taxon>Blastomyces</taxon>
    </lineage>
</organism>
<dbReference type="HOGENOM" id="CLU_2157630_0_0_1"/>
<feature type="compositionally biased region" description="Polar residues" evidence="1">
    <location>
        <begin position="56"/>
        <end position="75"/>
    </location>
</feature>
<evidence type="ECO:0000313" key="2">
    <source>
        <dbReference type="EMBL" id="EGE77883.1"/>
    </source>
</evidence>
<feature type="region of interest" description="Disordered" evidence="1">
    <location>
        <begin position="1"/>
        <end position="114"/>
    </location>
</feature>
<dbReference type="AlphaFoldDB" id="F2T381"/>
<reference evidence="2" key="1">
    <citation type="submission" date="2010-03" db="EMBL/GenBank/DDBJ databases">
        <title>Annotation of Blastomyces dermatitidis strain ATCC 18188.</title>
        <authorList>
            <consortium name="The Broad Institute Genome Sequencing Platform"/>
            <consortium name="Broad Institute Genome Sequencing Center for Infectious Disease."/>
            <person name="Cuomo C."/>
            <person name="Klein B."/>
            <person name="Sullivan T."/>
            <person name="Heitman J."/>
            <person name="Young S."/>
            <person name="Zeng Q."/>
            <person name="Gargeya S."/>
            <person name="Alvarado L."/>
            <person name="Berlin A.M."/>
            <person name="Chapman S.B."/>
            <person name="Chen Z."/>
            <person name="Freedman E."/>
            <person name="Gellesch M."/>
            <person name="Goldberg J."/>
            <person name="Griggs A."/>
            <person name="Gujja S."/>
            <person name="Heilman E."/>
            <person name="Heiman D."/>
            <person name="Howarth C."/>
            <person name="Mehta T."/>
            <person name="Neiman D."/>
            <person name="Pearson M."/>
            <person name="Roberts A."/>
            <person name="Saif S."/>
            <person name="Shea T."/>
            <person name="Shenoy N."/>
            <person name="Sisk P."/>
            <person name="Stolte C."/>
            <person name="Sykes S."/>
            <person name="White J."/>
            <person name="Yandava C."/>
            <person name="Haas B."/>
            <person name="Nusbaum C."/>
            <person name="Birren B."/>
        </authorList>
    </citation>
    <scope>NUCLEOTIDE SEQUENCE</scope>
    <source>
        <strain evidence="2">ATCC 18188</strain>
    </source>
</reference>
<accession>F2T381</accession>
<feature type="compositionally biased region" description="Low complexity" evidence="1">
    <location>
        <begin position="40"/>
        <end position="51"/>
    </location>
</feature>
<evidence type="ECO:0000256" key="1">
    <source>
        <dbReference type="SAM" id="MobiDB-lite"/>
    </source>
</evidence>
<dbReference type="EMBL" id="GG749408">
    <property type="protein sequence ID" value="EGE77883.1"/>
    <property type="molecule type" value="Genomic_DNA"/>
</dbReference>
<proteinExistence type="predicted"/>
<dbReference type="Proteomes" id="UP000007802">
    <property type="component" value="Unassembled WGS sequence"/>
</dbReference>
<dbReference type="OrthoDB" id="5425892at2759"/>
<gene>
    <name evidence="2" type="ORF">BDDG_00820</name>
</gene>
<name>F2T381_AJEDA</name>
<feature type="compositionally biased region" description="Low complexity" evidence="1">
    <location>
        <begin position="17"/>
        <end position="30"/>
    </location>
</feature>
<sequence>MTSQASSRTSKPHHPTTKTSTLDTKTAASSRPSNAEQGHRPSSATSPRTSRWQPKFNRTQSLNEQDMKHQLQQRLTGLEKGRESGFTESEREVKEGERDCDGDGDGEMGEGMKG</sequence>
<feature type="compositionally biased region" description="Basic and acidic residues" evidence="1">
    <location>
        <begin position="77"/>
        <end position="101"/>
    </location>
</feature>
<protein>
    <submittedName>
        <fullName evidence="2">Uncharacterized protein</fullName>
    </submittedName>
</protein>